<protein>
    <recommendedName>
        <fullName evidence="3">Toxin CptA</fullName>
    </recommendedName>
</protein>
<dbReference type="EMBL" id="CP101717">
    <property type="protein sequence ID" value="WLD57117.1"/>
    <property type="molecule type" value="Genomic_DNA"/>
</dbReference>
<keyword evidence="1" id="KW-0812">Transmembrane</keyword>
<sequence length="167" mass="19125">MLSGEQTDEFFADPIKRRCLKRITLRILIPMYAITLLTALLGALWSMLPFAAAMFVNGRLSGYPWYWRKKPLLTITDATIKGPLVTESGWTHLTIRNLPSCPMLVIHAPSRWKRGLGIRFKDASIVSYTTDQRARIYFDISVLSDQDQQTVFNTLKQRYEAAMSPLQ</sequence>
<evidence type="ECO:0000313" key="2">
    <source>
        <dbReference type="EMBL" id="WLD57117.1"/>
    </source>
</evidence>
<keyword evidence="1" id="KW-1133">Transmembrane helix</keyword>
<dbReference type="RefSeq" id="WP_304994404.1">
    <property type="nucleotide sequence ID" value="NZ_CP101717.1"/>
</dbReference>
<organism evidence="2">
    <name type="scientific">Salinispirillum sp. LH 10-3-1</name>
    <dbReference type="NCBI Taxonomy" id="2952525"/>
    <lineage>
        <taxon>Bacteria</taxon>
        <taxon>Pseudomonadati</taxon>
        <taxon>Pseudomonadota</taxon>
        <taxon>Gammaproteobacteria</taxon>
        <taxon>Oceanospirillales</taxon>
        <taxon>Saccharospirillaceae</taxon>
        <taxon>Salinispirillum</taxon>
    </lineage>
</organism>
<evidence type="ECO:0000256" key="1">
    <source>
        <dbReference type="SAM" id="Phobius"/>
    </source>
</evidence>
<dbReference type="AlphaFoldDB" id="A0AB38YD74"/>
<name>A0AB38YD74_9GAMM</name>
<gene>
    <name evidence="2" type="ORF">NFC81_10310</name>
</gene>
<feature type="transmembrane region" description="Helical" evidence="1">
    <location>
        <begin position="27"/>
        <end position="48"/>
    </location>
</feature>
<proteinExistence type="predicted"/>
<reference evidence="2" key="1">
    <citation type="submission" date="2022-07" db="EMBL/GenBank/DDBJ databases">
        <title>Complete genome sequence of Salinispirillum sp. LH10-3-1 capable of multiple carbohydrate inversion isolated from a soda lake.</title>
        <authorList>
            <person name="Liu J."/>
            <person name="Zhai Y."/>
            <person name="Zhang H."/>
            <person name="Yang H."/>
            <person name="Qu J."/>
            <person name="Li J."/>
        </authorList>
    </citation>
    <scope>NUCLEOTIDE SEQUENCE</scope>
    <source>
        <strain evidence="2">LH 10-3-1</strain>
    </source>
</reference>
<accession>A0AB38YD74</accession>
<keyword evidence="1" id="KW-0472">Membrane</keyword>
<evidence type="ECO:0008006" key="3">
    <source>
        <dbReference type="Google" id="ProtNLM"/>
    </source>
</evidence>